<sequence>MMVIGRLRPDTKSKHGTKSGRPRTPLSDRVSPLHLKSSSTTEYPSASLFEALPSELLQDIFLFSANLNLPLCSKQLMAALTSQHLKFEVTLQILVQQSDTLDQENKSQLLSRKFFTWEFLIRYVSFAQTRIHPAVGGDKPEDEVGSDEDERRAAVTECSVNTGPPRAKRTQQHPAKLADLDRKLTFLTQKSIVELRHAEDRYSMELIHNNWDDDRRRLLRLLFAFNCTVNTSSPAAIVAEEGIIAAIESGDEELVSFFLSHNIGVAPTAGMLRQAMKGMNISIVFQLLRAAGNDLEFLDPQLWMLLDEHTNWSKASKAKVKQWLRGNISSSLREEGAEFLPKVKDISVNANRWSSS</sequence>
<dbReference type="EMBL" id="KN847529">
    <property type="protein sequence ID" value="KIW09635.1"/>
    <property type="molecule type" value="Genomic_DNA"/>
</dbReference>
<proteinExistence type="predicted"/>
<dbReference type="VEuPathDB" id="FungiDB:PV09_00499"/>
<dbReference type="RefSeq" id="XP_016219504.1">
    <property type="nucleotide sequence ID" value="XM_016353247.1"/>
</dbReference>
<evidence type="ECO:0000313" key="2">
    <source>
        <dbReference type="EMBL" id="KIW09635.1"/>
    </source>
</evidence>
<dbReference type="Proteomes" id="UP000053259">
    <property type="component" value="Unassembled WGS sequence"/>
</dbReference>
<dbReference type="AlphaFoldDB" id="A0A0D2AT10"/>
<protein>
    <submittedName>
        <fullName evidence="2">Uncharacterized protein</fullName>
    </submittedName>
</protein>
<keyword evidence="3" id="KW-1185">Reference proteome</keyword>
<dbReference type="OrthoDB" id="4167490at2759"/>
<accession>A0A0D2AT10</accession>
<evidence type="ECO:0000256" key="1">
    <source>
        <dbReference type="SAM" id="MobiDB-lite"/>
    </source>
</evidence>
<dbReference type="GeneID" id="27308472"/>
<organism evidence="2 3">
    <name type="scientific">Verruconis gallopava</name>
    <dbReference type="NCBI Taxonomy" id="253628"/>
    <lineage>
        <taxon>Eukaryota</taxon>
        <taxon>Fungi</taxon>
        <taxon>Dikarya</taxon>
        <taxon>Ascomycota</taxon>
        <taxon>Pezizomycotina</taxon>
        <taxon>Dothideomycetes</taxon>
        <taxon>Pleosporomycetidae</taxon>
        <taxon>Venturiales</taxon>
        <taxon>Sympoventuriaceae</taxon>
        <taxon>Verruconis</taxon>
    </lineage>
</organism>
<name>A0A0D2AT10_9PEZI</name>
<evidence type="ECO:0000313" key="3">
    <source>
        <dbReference type="Proteomes" id="UP000053259"/>
    </source>
</evidence>
<feature type="region of interest" description="Disordered" evidence="1">
    <location>
        <begin position="1"/>
        <end position="39"/>
    </location>
</feature>
<reference evidence="2 3" key="1">
    <citation type="submission" date="2015-01" db="EMBL/GenBank/DDBJ databases">
        <title>The Genome Sequence of Ochroconis gallopava CBS43764.</title>
        <authorList>
            <consortium name="The Broad Institute Genomics Platform"/>
            <person name="Cuomo C."/>
            <person name="de Hoog S."/>
            <person name="Gorbushina A."/>
            <person name="Stielow B."/>
            <person name="Teixiera M."/>
            <person name="Abouelleil A."/>
            <person name="Chapman S.B."/>
            <person name="Priest M."/>
            <person name="Young S.K."/>
            <person name="Wortman J."/>
            <person name="Nusbaum C."/>
            <person name="Birren B."/>
        </authorList>
    </citation>
    <scope>NUCLEOTIDE SEQUENCE [LARGE SCALE GENOMIC DNA]</scope>
    <source>
        <strain evidence="2 3">CBS 43764</strain>
    </source>
</reference>
<gene>
    <name evidence="2" type="ORF">PV09_00499</name>
</gene>